<evidence type="ECO:0000256" key="3">
    <source>
        <dbReference type="ARBA" id="ARBA00022801"/>
    </source>
</evidence>
<dbReference type="PANTHER" id="PTHR10609">
    <property type="entry name" value="BIOTINIDASE-RELATED"/>
    <property type="match status" value="1"/>
</dbReference>
<protein>
    <recommendedName>
        <fullName evidence="6">CN hydrolase domain-containing protein</fullName>
    </recommendedName>
</protein>
<dbReference type="GO" id="GO:0016811">
    <property type="term" value="F:hydrolase activity, acting on carbon-nitrogen (but not peptide) bonds, in linear amides"/>
    <property type="evidence" value="ECO:0007669"/>
    <property type="project" value="InterPro"/>
</dbReference>
<dbReference type="InterPro" id="IPR040154">
    <property type="entry name" value="Biotinidase/VNN"/>
</dbReference>
<dbReference type="EnsemblMetazoa" id="ENSAATROPT014142">
    <property type="protein sequence ID" value="ENSAATROPP012891"/>
    <property type="gene ID" value="ENSAATROPG011461"/>
</dbReference>
<evidence type="ECO:0000256" key="4">
    <source>
        <dbReference type="ARBA" id="ARBA00023180"/>
    </source>
</evidence>
<dbReference type="InterPro" id="IPR012101">
    <property type="entry name" value="Biotinidase-like_euk"/>
</dbReference>
<dbReference type="Pfam" id="PF19018">
    <property type="entry name" value="Vanin_C"/>
    <property type="match status" value="1"/>
</dbReference>
<dbReference type="InterPro" id="IPR043957">
    <property type="entry name" value="Vanin_C"/>
</dbReference>
<dbReference type="AlphaFoldDB" id="A0AAG5DP28"/>
<dbReference type="Gene3D" id="3.60.110.10">
    <property type="entry name" value="Carbon-nitrogen hydrolase"/>
    <property type="match status" value="1"/>
</dbReference>
<evidence type="ECO:0000259" key="6">
    <source>
        <dbReference type="PROSITE" id="PS50263"/>
    </source>
</evidence>
<keyword evidence="4" id="KW-0325">Glycoprotein</keyword>
<dbReference type="CDD" id="cd07567">
    <property type="entry name" value="biotinidase_like"/>
    <property type="match status" value="1"/>
</dbReference>
<comment type="similarity">
    <text evidence="1">Belongs to the carbon-nitrogen hydrolase superfamily. BTD/VNN family.</text>
</comment>
<dbReference type="PROSITE" id="PS50263">
    <property type="entry name" value="CN_HYDROLASE"/>
    <property type="match status" value="1"/>
</dbReference>
<evidence type="ECO:0000256" key="2">
    <source>
        <dbReference type="ARBA" id="ARBA00022729"/>
    </source>
</evidence>
<feature type="domain" description="CN hydrolase" evidence="6">
    <location>
        <begin position="32"/>
        <end position="296"/>
    </location>
</feature>
<keyword evidence="2 5" id="KW-0732">Signal</keyword>
<feature type="chain" id="PRO_5042529837" description="CN hydrolase domain-containing protein" evidence="5">
    <location>
        <begin position="24"/>
        <end position="530"/>
    </location>
</feature>
<name>A0AAG5DP28_ANOAO</name>
<evidence type="ECO:0000256" key="1">
    <source>
        <dbReference type="ARBA" id="ARBA00008225"/>
    </source>
</evidence>
<proteinExistence type="inferred from homology"/>
<sequence length="530" mass="59001">MSGGIANPLFCILLLVLVAPSKQISTPSDPHYWAGVVEFSSDRIPGESAEASTARRLTEYIKIIDSAEADPTDVIAFPESTLNQKATASFVPDPNDRIAPCNNLQYEQVIRDISCVARNRKKYVLINLTEKAHCPMQYDTRPCSSDGLYHFNTNVAFDREGVVVSRYRKYNLFGEAGINTTVYPETVSFETDFGVRFGHFICFDLMFNQPALELVGLGVTDFIFPTMWFSELPFLTGSQIQQGWAYANNANLLAAGASFPAVGSTGTGIYAGRRGAITTVMHYEPETKLYVAQVPKVQFPNAAMPKIPQPKGTPSQMAKLVLKRDQIDRYATKDLPMVSYSQLEERVCYGSHCCNFTLSYTVKTILQNTNYYRYKLAAYDDDRTFDGFADGQIRTCAIFACSSPDYSDCSRRFGETETYDEAVTFNSIKIVAKFANNQDTFVVPNNVDTSILPLDVSETEYSVVPSTGDTTPHNIVTYQLTSPRSNLFTFAIWARKFENFPVSHANRLGTMIPLVLAVVGSGLLKTIWKI</sequence>
<dbReference type="PANTHER" id="PTHR10609:SF14">
    <property type="entry name" value="BIOTINIDASE"/>
    <property type="match status" value="1"/>
</dbReference>
<evidence type="ECO:0000256" key="5">
    <source>
        <dbReference type="SAM" id="SignalP"/>
    </source>
</evidence>
<keyword evidence="3" id="KW-0378">Hydrolase</keyword>
<dbReference type="InterPro" id="IPR003010">
    <property type="entry name" value="C-N_Hydrolase"/>
</dbReference>
<accession>A0AAG5DP28</accession>
<reference evidence="7" key="1">
    <citation type="submission" date="2024-04" db="UniProtKB">
        <authorList>
            <consortium name="EnsemblMetazoa"/>
        </authorList>
    </citation>
    <scope>IDENTIFICATION</scope>
    <source>
        <strain evidence="7">EBRO</strain>
    </source>
</reference>
<evidence type="ECO:0000313" key="7">
    <source>
        <dbReference type="EnsemblMetazoa" id="ENSAATROPP012891"/>
    </source>
</evidence>
<organism evidence="7 8">
    <name type="scientific">Anopheles atroparvus</name>
    <name type="common">European mosquito</name>
    <dbReference type="NCBI Taxonomy" id="41427"/>
    <lineage>
        <taxon>Eukaryota</taxon>
        <taxon>Metazoa</taxon>
        <taxon>Ecdysozoa</taxon>
        <taxon>Arthropoda</taxon>
        <taxon>Hexapoda</taxon>
        <taxon>Insecta</taxon>
        <taxon>Pterygota</taxon>
        <taxon>Neoptera</taxon>
        <taxon>Endopterygota</taxon>
        <taxon>Diptera</taxon>
        <taxon>Nematocera</taxon>
        <taxon>Culicoidea</taxon>
        <taxon>Culicidae</taxon>
        <taxon>Anophelinae</taxon>
        <taxon>Anopheles</taxon>
    </lineage>
</organism>
<keyword evidence="8" id="KW-1185">Reference proteome</keyword>
<dbReference type="InterPro" id="IPR036526">
    <property type="entry name" value="C-N_Hydrolase_sf"/>
</dbReference>
<dbReference type="Proteomes" id="UP000075880">
    <property type="component" value="Unassembled WGS sequence"/>
</dbReference>
<feature type="signal peptide" evidence="5">
    <location>
        <begin position="1"/>
        <end position="23"/>
    </location>
</feature>
<dbReference type="SUPFAM" id="SSF56317">
    <property type="entry name" value="Carbon-nitrogen hydrolase"/>
    <property type="match status" value="1"/>
</dbReference>
<dbReference type="Pfam" id="PF00795">
    <property type="entry name" value="CN_hydrolase"/>
    <property type="match status" value="1"/>
</dbReference>
<evidence type="ECO:0000313" key="8">
    <source>
        <dbReference type="Proteomes" id="UP000075880"/>
    </source>
</evidence>